<sequence>MQDLTKSLTYFAPGDPSSNQQEYNHVSWPSARLNISFTVFPCLVLATRKKMQNGKNKYQDAIQALDSLWGSLTQDRQLSTCNLQLDQTLDEAYFPSLSGSRAAKTINTDQVVAREFERNVGSRMDEEDMDDKVPLLMVPQLWIWRVGHCVTTAYSTATTEPNAQKPMYDGKFPVELPTNRPDLHIGLILAHHVEACGEQIKLTVLDTVSSPLQRFESALVSRMSDVEEYVDSPSSSGDKFTEKRLIHSIADIRGELAMISEIIQEQDRILKAFISDTTESSAEGEEVNLPDWNTLQYRLRPQKARHRLEQYLRRIKKIDNAAERLERSMQDKIELKRTYASIKDAHNSLLISMAVVGFTVITVIFAPLAFLTALFALDIEGFDQLKVTLPLKNGTVPDDDDENAVRVYSSKKMAGIFGKCLGCNL</sequence>
<dbReference type="AlphaFoldDB" id="A0A6G1JCM2"/>
<keyword evidence="2" id="KW-1133">Transmembrane helix</keyword>
<evidence type="ECO:0000256" key="1">
    <source>
        <dbReference type="SAM" id="Coils"/>
    </source>
</evidence>
<gene>
    <name evidence="3" type="ORF">K458DRAFT_176048</name>
</gene>
<keyword evidence="1" id="KW-0175">Coiled coil</keyword>
<keyword evidence="2" id="KW-0472">Membrane</keyword>
<organism evidence="3 4">
    <name type="scientific">Lentithecium fluviatile CBS 122367</name>
    <dbReference type="NCBI Taxonomy" id="1168545"/>
    <lineage>
        <taxon>Eukaryota</taxon>
        <taxon>Fungi</taxon>
        <taxon>Dikarya</taxon>
        <taxon>Ascomycota</taxon>
        <taxon>Pezizomycotina</taxon>
        <taxon>Dothideomycetes</taxon>
        <taxon>Pleosporomycetidae</taxon>
        <taxon>Pleosporales</taxon>
        <taxon>Massarineae</taxon>
        <taxon>Lentitheciaceae</taxon>
        <taxon>Lentithecium</taxon>
    </lineage>
</organism>
<reference evidence="3" key="1">
    <citation type="journal article" date="2020" name="Stud. Mycol.">
        <title>101 Dothideomycetes genomes: a test case for predicting lifestyles and emergence of pathogens.</title>
        <authorList>
            <person name="Haridas S."/>
            <person name="Albert R."/>
            <person name="Binder M."/>
            <person name="Bloem J."/>
            <person name="Labutti K."/>
            <person name="Salamov A."/>
            <person name="Andreopoulos B."/>
            <person name="Baker S."/>
            <person name="Barry K."/>
            <person name="Bills G."/>
            <person name="Bluhm B."/>
            <person name="Cannon C."/>
            <person name="Castanera R."/>
            <person name="Culley D."/>
            <person name="Daum C."/>
            <person name="Ezra D."/>
            <person name="Gonzalez J."/>
            <person name="Henrissat B."/>
            <person name="Kuo A."/>
            <person name="Liang C."/>
            <person name="Lipzen A."/>
            <person name="Lutzoni F."/>
            <person name="Magnuson J."/>
            <person name="Mondo S."/>
            <person name="Nolan M."/>
            <person name="Ohm R."/>
            <person name="Pangilinan J."/>
            <person name="Park H.-J."/>
            <person name="Ramirez L."/>
            <person name="Alfaro M."/>
            <person name="Sun H."/>
            <person name="Tritt A."/>
            <person name="Yoshinaga Y."/>
            <person name="Zwiers L.-H."/>
            <person name="Turgeon B."/>
            <person name="Goodwin S."/>
            <person name="Spatafora J."/>
            <person name="Crous P."/>
            <person name="Grigoriev I."/>
        </authorList>
    </citation>
    <scope>NUCLEOTIDE SEQUENCE</scope>
    <source>
        <strain evidence="3">CBS 122367</strain>
    </source>
</reference>
<keyword evidence="4" id="KW-1185">Reference proteome</keyword>
<evidence type="ECO:0000313" key="3">
    <source>
        <dbReference type="EMBL" id="KAF2688178.1"/>
    </source>
</evidence>
<evidence type="ECO:0000256" key="2">
    <source>
        <dbReference type="SAM" id="Phobius"/>
    </source>
</evidence>
<dbReference type="PANTHER" id="PTHR47685:SF1">
    <property type="entry name" value="MAGNESIUM TRANSPORT PROTEIN CORA"/>
    <property type="match status" value="1"/>
</dbReference>
<dbReference type="OrthoDB" id="341259at2759"/>
<dbReference type="InterPro" id="IPR050829">
    <property type="entry name" value="CorA_MIT"/>
</dbReference>
<accession>A0A6G1JCM2</accession>
<evidence type="ECO:0000313" key="4">
    <source>
        <dbReference type="Proteomes" id="UP000799291"/>
    </source>
</evidence>
<feature type="coiled-coil region" evidence="1">
    <location>
        <begin position="308"/>
        <end position="338"/>
    </location>
</feature>
<proteinExistence type="predicted"/>
<dbReference type="Proteomes" id="UP000799291">
    <property type="component" value="Unassembled WGS sequence"/>
</dbReference>
<protein>
    <recommendedName>
        <fullName evidence="5">Ankyrin repeat protein</fullName>
    </recommendedName>
</protein>
<keyword evidence="2" id="KW-0812">Transmembrane</keyword>
<name>A0A6G1JCM2_9PLEO</name>
<feature type="transmembrane region" description="Helical" evidence="2">
    <location>
        <begin position="349"/>
        <end position="377"/>
    </location>
</feature>
<dbReference type="EMBL" id="MU005574">
    <property type="protein sequence ID" value="KAF2688178.1"/>
    <property type="molecule type" value="Genomic_DNA"/>
</dbReference>
<evidence type="ECO:0008006" key="5">
    <source>
        <dbReference type="Google" id="ProtNLM"/>
    </source>
</evidence>
<dbReference type="PANTHER" id="PTHR47685">
    <property type="entry name" value="MAGNESIUM TRANSPORT PROTEIN CORA"/>
    <property type="match status" value="1"/>
</dbReference>